<dbReference type="AlphaFoldDB" id="A0A7S1IE86"/>
<accession>A0A7S1IE86</accession>
<organism evidence="1">
    <name type="scientific">Eutreptiella gymnastica</name>
    <dbReference type="NCBI Taxonomy" id="73025"/>
    <lineage>
        <taxon>Eukaryota</taxon>
        <taxon>Discoba</taxon>
        <taxon>Euglenozoa</taxon>
        <taxon>Euglenida</taxon>
        <taxon>Spirocuta</taxon>
        <taxon>Euglenophyceae</taxon>
        <taxon>Eutreptiales</taxon>
        <taxon>Eutreptiaceae</taxon>
        <taxon>Eutreptiella</taxon>
    </lineage>
</organism>
<evidence type="ECO:0000313" key="1">
    <source>
        <dbReference type="EMBL" id="CAD9009730.1"/>
    </source>
</evidence>
<dbReference type="EMBL" id="HBGA01056553">
    <property type="protein sequence ID" value="CAD9009730.1"/>
    <property type="molecule type" value="Transcribed_RNA"/>
</dbReference>
<protein>
    <submittedName>
        <fullName evidence="1">Uncharacterized protein</fullName>
    </submittedName>
</protein>
<reference evidence="1" key="1">
    <citation type="submission" date="2021-01" db="EMBL/GenBank/DDBJ databases">
        <authorList>
            <person name="Corre E."/>
            <person name="Pelletier E."/>
            <person name="Niang G."/>
            <person name="Scheremetjew M."/>
            <person name="Finn R."/>
            <person name="Kale V."/>
            <person name="Holt S."/>
            <person name="Cochrane G."/>
            <person name="Meng A."/>
            <person name="Brown T."/>
            <person name="Cohen L."/>
        </authorList>
    </citation>
    <scope>NUCLEOTIDE SEQUENCE</scope>
    <source>
        <strain evidence="1">NIES-381</strain>
    </source>
</reference>
<name>A0A7S1IE86_9EUGL</name>
<proteinExistence type="predicted"/>
<gene>
    <name evidence="1" type="ORF">EGYM00392_LOCUS20825</name>
</gene>
<sequence length="136" mass="15674">MHATGLHANWPKIQPKILVQTGEIERERTRRCPLSVCGTELSAKPQLPASTRKFFEWFDFFVWKTDISQVKSDPYMRNLMELTTTLYVHNTHKRADGRTAPRSLLMAHMLPLNCISIAVTFACNMIAFPSAQRQPW</sequence>